<evidence type="ECO:0000256" key="6">
    <source>
        <dbReference type="SAM" id="Phobius"/>
    </source>
</evidence>
<feature type="transmembrane region" description="Helical" evidence="6">
    <location>
        <begin position="21"/>
        <end position="40"/>
    </location>
</feature>
<dbReference type="EMBL" id="BAABGA010000091">
    <property type="protein sequence ID" value="GAA4467882.1"/>
    <property type="molecule type" value="Genomic_DNA"/>
</dbReference>
<dbReference type="Pfam" id="PF01545">
    <property type="entry name" value="Cation_efflux"/>
    <property type="match status" value="1"/>
</dbReference>
<evidence type="ECO:0000256" key="2">
    <source>
        <dbReference type="ARBA" id="ARBA00022692"/>
    </source>
</evidence>
<keyword evidence="3" id="KW-0862">Zinc</keyword>
<dbReference type="Proteomes" id="UP001500840">
    <property type="component" value="Unassembled WGS sequence"/>
</dbReference>
<evidence type="ECO:0000256" key="4">
    <source>
        <dbReference type="ARBA" id="ARBA00022989"/>
    </source>
</evidence>
<dbReference type="RefSeq" id="WP_345327216.1">
    <property type="nucleotide sequence ID" value="NZ_BAABGA010000091.1"/>
</dbReference>
<evidence type="ECO:0000313" key="8">
    <source>
        <dbReference type="EMBL" id="GAA4467882.1"/>
    </source>
</evidence>
<dbReference type="InterPro" id="IPR050681">
    <property type="entry name" value="CDF/SLC30A"/>
</dbReference>
<gene>
    <name evidence="8" type="ORF">GCM10023156_58370</name>
</gene>
<dbReference type="SUPFAM" id="SSF161111">
    <property type="entry name" value="Cation efflux protein transmembrane domain-like"/>
    <property type="match status" value="1"/>
</dbReference>
<dbReference type="Gene3D" id="1.20.1510.10">
    <property type="entry name" value="Cation efflux protein transmembrane domain"/>
    <property type="match status" value="1"/>
</dbReference>
<keyword evidence="4 6" id="KW-1133">Transmembrane helix</keyword>
<name>A0ABP8NIN2_9BACT</name>
<dbReference type="PANTHER" id="PTHR11562:SF17">
    <property type="entry name" value="RE54080P-RELATED"/>
    <property type="match status" value="1"/>
</dbReference>
<evidence type="ECO:0000256" key="1">
    <source>
        <dbReference type="ARBA" id="ARBA00004141"/>
    </source>
</evidence>
<proteinExistence type="predicted"/>
<comment type="caution">
    <text evidence="8">The sequence shown here is derived from an EMBL/GenBank/DDBJ whole genome shotgun (WGS) entry which is preliminary data.</text>
</comment>
<dbReference type="InterPro" id="IPR058533">
    <property type="entry name" value="Cation_efflux_TM"/>
</dbReference>
<dbReference type="InterPro" id="IPR027469">
    <property type="entry name" value="Cation_efflux_TMD_sf"/>
</dbReference>
<feature type="domain" description="Cation efflux protein transmembrane" evidence="7">
    <location>
        <begin position="20"/>
        <end position="193"/>
    </location>
</feature>
<keyword evidence="3" id="KW-0864">Zinc transport</keyword>
<sequence length="197" mass="20770">MTDCGCEFEPTDADQRRTLRVVLAINAIMFVAEITVGILASSTGLAADSLDMLSDASVYAISLYAVGRGIGIRRTAASINGSFQVLLGIVVLLEAGRRFIVGGEPLGMAMIAVGCIALLANVICFWQLWKHRKGDVNLRSSLICSANDVIANTGVIVSGGLVLLLETQLPDLVIGVLIAAVVIRGGMKILREVRESG</sequence>
<keyword evidence="9" id="KW-1185">Reference proteome</keyword>
<accession>A0ABP8NIN2</accession>
<keyword evidence="3" id="KW-0813">Transport</keyword>
<comment type="subcellular location">
    <subcellularLocation>
        <location evidence="1">Membrane</location>
        <topology evidence="1">Multi-pass membrane protein</topology>
    </subcellularLocation>
</comment>
<feature type="transmembrane region" description="Helical" evidence="6">
    <location>
        <begin position="106"/>
        <end position="129"/>
    </location>
</feature>
<feature type="transmembrane region" description="Helical" evidence="6">
    <location>
        <begin position="149"/>
        <end position="166"/>
    </location>
</feature>
<organism evidence="8 9">
    <name type="scientific">Novipirellula rosea</name>
    <dbReference type="NCBI Taxonomy" id="1031540"/>
    <lineage>
        <taxon>Bacteria</taxon>
        <taxon>Pseudomonadati</taxon>
        <taxon>Planctomycetota</taxon>
        <taxon>Planctomycetia</taxon>
        <taxon>Pirellulales</taxon>
        <taxon>Pirellulaceae</taxon>
        <taxon>Novipirellula</taxon>
    </lineage>
</organism>
<evidence type="ECO:0000256" key="5">
    <source>
        <dbReference type="ARBA" id="ARBA00023136"/>
    </source>
</evidence>
<feature type="transmembrane region" description="Helical" evidence="6">
    <location>
        <begin position="172"/>
        <end position="190"/>
    </location>
</feature>
<dbReference type="PANTHER" id="PTHR11562">
    <property type="entry name" value="CATION EFFLUX PROTEIN/ ZINC TRANSPORTER"/>
    <property type="match status" value="1"/>
</dbReference>
<feature type="transmembrane region" description="Helical" evidence="6">
    <location>
        <begin position="83"/>
        <end position="100"/>
    </location>
</feature>
<keyword evidence="2 6" id="KW-0812">Transmembrane</keyword>
<keyword evidence="5 6" id="KW-0472">Membrane</keyword>
<evidence type="ECO:0000259" key="7">
    <source>
        <dbReference type="Pfam" id="PF01545"/>
    </source>
</evidence>
<reference evidence="9" key="1">
    <citation type="journal article" date="2019" name="Int. J. Syst. Evol. Microbiol.">
        <title>The Global Catalogue of Microorganisms (GCM) 10K type strain sequencing project: providing services to taxonomists for standard genome sequencing and annotation.</title>
        <authorList>
            <consortium name="The Broad Institute Genomics Platform"/>
            <consortium name="The Broad Institute Genome Sequencing Center for Infectious Disease"/>
            <person name="Wu L."/>
            <person name="Ma J."/>
        </authorList>
    </citation>
    <scope>NUCLEOTIDE SEQUENCE [LARGE SCALE GENOMIC DNA]</scope>
    <source>
        <strain evidence="9">JCM 17759</strain>
    </source>
</reference>
<evidence type="ECO:0000256" key="3">
    <source>
        <dbReference type="ARBA" id="ARBA00022906"/>
    </source>
</evidence>
<feature type="transmembrane region" description="Helical" evidence="6">
    <location>
        <begin position="52"/>
        <end position="71"/>
    </location>
</feature>
<keyword evidence="3" id="KW-0406">Ion transport</keyword>
<protein>
    <recommendedName>
        <fullName evidence="7">Cation efflux protein transmembrane domain-containing protein</fullName>
    </recommendedName>
</protein>
<evidence type="ECO:0000313" key="9">
    <source>
        <dbReference type="Proteomes" id="UP001500840"/>
    </source>
</evidence>